<proteinExistence type="inferred from homology"/>
<keyword evidence="5" id="KW-0472">Membrane</keyword>
<evidence type="ECO:0000256" key="2">
    <source>
        <dbReference type="ARBA" id="ARBA00022519"/>
    </source>
</evidence>
<keyword evidence="1" id="KW-1003">Cell membrane</keyword>
<dbReference type="GO" id="GO:0005886">
    <property type="term" value="C:plasma membrane"/>
    <property type="evidence" value="ECO:0007669"/>
    <property type="project" value="InterPro"/>
</dbReference>
<evidence type="ECO:0000313" key="6">
    <source>
        <dbReference type="EMBL" id="VAX11931.1"/>
    </source>
</evidence>
<dbReference type="InterPro" id="IPR010664">
    <property type="entry name" value="LipoPS_assembly_LptC-rel"/>
</dbReference>
<keyword evidence="4" id="KW-1133">Transmembrane helix</keyword>
<dbReference type="Pfam" id="PF06835">
    <property type="entry name" value="LptC"/>
    <property type="match status" value="1"/>
</dbReference>
<evidence type="ECO:0000256" key="4">
    <source>
        <dbReference type="ARBA" id="ARBA00022989"/>
    </source>
</evidence>
<dbReference type="PANTHER" id="PTHR37481">
    <property type="entry name" value="LIPOPOLYSACCHARIDE EXPORT SYSTEM PROTEIN LPTC"/>
    <property type="match status" value="1"/>
</dbReference>
<evidence type="ECO:0008006" key="7">
    <source>
        <dbReference type="Google" id="ProtNLM"/>
    </source>
</evidence>
<dbReference type="GO" id="GO:0030288">
    <property type="term" value="C:outer membrane-bounded periplasmic space"/>
    <property type="evidence" value="ECO:0007669"/>
    <property type="project" value="TreeGrafter"/>
</dbReference>
<gene>
    <name evidence="6" type="ORF">MNBD_GAMMA24-2456</name>
</gene>
<dbReference type="NCBIfam" id="TIGR04409">
    <property type="entry name" value="LptC_YrbK"/>
    <property type="match status" value="1"/>
</dbReference>
<evidence type="ECO:0000256" key="3">
    <source>
        <dbReference type="ARBA" id="ARBA00022692"/>
    </source>
</evidence>
<dbReference type="EMBL" id="UOFZ01000006">
    <property type="protein sequence ID" value="VAX11931.1"/>
    <property type="molecule type" value="Genomic_DNA"/>
</dbReference>
<organism evidence="6">
    <name type="scientific">hydrothermal vent metagenome</name>
    <dbReference type="NCBI Taxonomy" id="652676"/>
    <lineage>
        <taxon>unclassified sequences</taxon>
        <taxon>metagenomes</taxon>
        <taxon>ecological metagenomes</taxon>
    </lineage>
</organism>
<protein>
    <recommendedName>
        <fullName evidence="7">Lipopolysaccharide export system protein LptC</fullName>
    </recommendedName>
</protein>
<dbReference type="HAMAP" id="MF_01915">
    <property type="entry name" value="LPS_assembly_LptC"/>
    <property type="match status" value="1"/>
</dbReference>
<keyword evidence="3" id="KW-0812">Transmembrane</keyword>
<dbReference type="GO" id="GO:0015221">
    <property type="term" value="F:lipopolysaccharide transmembrane transporter activity"/>
    <property type="evidence" value="ECO:0007669"/>
    <property type="project" value="InterPro"/>
</dbReference>
<evidence type="ECO:0000256" key="1">
    <source>
        <dbReference type="ARBA" id="ARBA00022475"/>
    </source>
</evidence>
<evidence type="ECO:0000256" key="5">
    <source>
        <dbReference type="ARBA" id="ARBA00023136"/>
    </source>
</evidence>
<keyword evidence="2" id="KW-0997">Cell inner membrane</keyword>
<dbReference type="Gene3D" id="2.60.450.10">
    <property type="entry name" value="Lipopolysaccharide (LPS) transport protein A like domain"/>
    <property type="match status" value="1"/>
</dbReference>
<name>A0A3B1BC69_9ZZZZ</name>
<dbReference type="InterPro" id="IPR052363">
    <property type="entry name" value="LPS_export_LptC"/>
</dbReference>
<accession>A0A3B1BC69</accession>
<reference evidence="6" key="1">
    <citation type="submission" date="2018-06" db="EMBL/GenBank/DDBJ databases">
        <authorList>
            <person name="Zhirakovskaya E."/>
        </authorList>
    </citation>
    <scope>NUCLEOTIDE SEQUENCE</scope>
</reference>
<dbReference type="GO" id="GO:0017089">
    <property type="term" value="F:glycolipid transfer activity"/>
    <property type="evidence" value="ECO:0007669"/>
    <property type="project" value="TreeGrafter"/>
</dbReference>
<dbReference type="AlphaFoldDB" id="A0A3B1BC69"/>
<sequence length="189" mass="21719">MSRLHYFLSLLFIVMLSAFANWLLNAIEHKTIEDTTALRHEPDYFIEGLKATVFNADGSQHYRLASRRLNHYPDDNTLQLAAPVLKIFTKKQPPWIMVADEGIVYDDGRRINLNGAVDIRQPGDARTRMQLLTRDLRIDTQRDYAETDAAVKLTRGYHQTTAVGMRANLRLGRLEFLADTRGKYDVSRP</sequence>
<dbReference type="PANTHER" id="PTHR37481:SF1">
    <property type="entry name" value="LIPOPOLYSACCHARIDE EXPORT SYSTEM PROTEIN LPTC"/>
    <property type="match status" value="1"/>
</dbReference>
<dbReference type="InterPro" id="IPR026265">
    <property type="entry name" value="LptC"/>
</dbReference>